<accession>A0AAV7JLE6</accession>
<sequence length="133" mass="15336">MCEDKSEKPVTRLEAKGLAAIMNRLETGIMLQIWSTILIRFNKTSKCLQDASLDLNTATKLLESLKEFVHSLRSQFMEFEHRISDQMRDKANDLINIYSDDNEPGFVDEIVQFSAFWNSYISSDSSKFEDKAD</sequence>
<evidence type="ECO:0000313" key="1">
    <source>
        <dbReference type="EMBL" id="KAI6649537.1"/>
    </source>
</evidence>
<dbReference type="EMBL" id="JAKMXF010000320">
    <property type="protein sequence ID" value="KAI6649537.1"/>
    <property type="molecule type" value="Genomic_DNA"/>
</dbReference>
<comment type="caution">
    <text evidence="1">The sequence shown here is derived from an EMBL/GenBank/DDBJ whole genome shotgun (WGS) entry which is preliminary data.</text>
</comment>
<reference evidence="1 2" key="1">
    <citation type="journal article" date="2023" name="BMC Biol.">
        <title>The compact genome of the sponge Oopsacas minuta (Hexactinellida) is lacking key metazoan core genes.</title>
        <authorList>
            <person name="Santini S."/>
            <person name="Schenkelaars Q."/>
            <person name="Jourda C."/>
            <person name="Duchesne M."/>
            <person name="Belahbib H."/>
            <person name="Rocher C."/>
            <person name="Selva M."/>
            <person name="Riesgo A."/>
            <person name="Vervoort M."/>
            <person name="Leys S.P."/>
            <person name="Kodjabachian L."/>
            <person name="Le Bivic A."/>
            <person name="Borchiellini C."/>
            <person name="Claverie J.M."/>
            <person name="Renard E."/>
        </authorList>
    </citation>
    <scope>NUCLEOTIDE SEQUENCE [LARGE SCALE GENOMIC DNA]</scope>
    <source>
        <strain evidence="1">SPO-2</strain>
    </source>
</reference>
<evidence type="ECO:0000313" key="2">
    <source>
        <dbReference type="Proteomes" id="UP001165289"/>
    </source>
</evidence>
<name>A0AAV7JLE6_9METZ</name>
<dbReference type="AlphaFoldDB" id="A0AAV7JLE6"/>
<dbReference type="Proteomes" id="UP001165289">
    <property type="component" value="Unassembled WGS sequence"/>
</dbReference>
<protein>
    <submittedName>
        <fullName evidence="1">Uncharacterized protein</fullName>
    </submittedName>
</protein>
<keyword evidence="2" id="KW-1185">Reference proteome</keyword>
<organism evidence="1 2">
    <name type="scientific">Oopsacas minuta</name>
    <dbReference type="NCBI Taxonomy" id="111878"/>
    <lineage>
        <taxon>Eukaryota</taxon>
        <taxon>Metazoa</taxon>
        <taxon>Porifera</taxon>
        <taxon>Hexactinellida</taxon>
        <taxon>Hexasterophora</taxon>
        <taxon>Lyssacinosida</taxon>
        <taxon>Leucopsacidae</taxon>
        <taxon>Oopsacas</taxon>
    </lineage>
</organism>
<proteinExistence type="predicted"/>
<gene>
    <name evidence="1" type="ORF">LOD99_6703</name>
</gene>